<name>A0A1B9AU53_9BACI</name>
<evidence type="ECO:0000256" key="1">
    <source>
        <dbReference type="SAM" id="MobiDB-lite"/>
    </source>
</evidence>
<evidence type="ECO:0000256" key="2">
    <source>
        <dbReference type="SAM" id="SignalP"/>
    </source>
</evidence>
<organism evidence="3 4">
    <name type="scientific">Pseudobacillus wudalianchiensis</name>
    <dbReference type="NCBI Taxonomy" id="1743143"/>
    <lineage>
        <taxon>Bacteria</taxon>
        <taxon>Bacillati</taxon>
        <taxon>Bacillota</taxon>
        <taxon>Bacilli</taxon>
        <taxon>Bacillales</taxon>
        <taxon>Bacillaceae</taxon>
        <taxon>Pseudobacillus</taxon>
    </lineage>
</organism>
<sequence>MKRVWMLVLLSLVLAACSAGEKATEAGPAKVEESDKPADEGLQKGDKVVKETDNSRVVENDGYLEYQGTKWEQETFGLKTDVYSVSLLEDMATNYPNFADDLQGIPCVMIGVGLNNQNDQPVTADFMDATLVGESGKQLDIDLAFSEYLQEEMKPNTNKDGMVLFRLPEGTDIKTVKKMTLYFKVTDANGETKEVEAPITLS</sequence>
<proteinExistence type="predicted"/>
<feature type="signal peptide" evidence="2">
    <location>
        <begin position="1"/>
        <end position="19"/>
    </location>
</feature>
<evidence type="ECO:0000313" key="3">
    <source>
        <dbReference type="EMBL" id="OCA87291.1"/>
    </source>
</evidence>
<dbReference type="RefSeq" id="WP_065410738.1">
    <property type="nucleotide sequence ID" value="NZ_MAYT01000023.1"/>
</dbReference>
<keyword evidence="2" id="KW-0732">Signal</keyword>
<evidence type="ECO:0000313" key="4">
    <source>
        <dbReference type="Proteomes" id="UP000092578"/>
    </source>
</evidence>
<gene>
    <name evidence="3" type="ORF">A8F95_08570</name>
</gene>
<feature type="chain" id="PRO_5039386120" description="DUF4352 domain-containing protein" evidence="2">
    <location>
        <begin position="20"/>
        <end position="202"/>
    </location>
</feature>
<dbReference type="PROSITE" id="PS51257">
    <property type="entry name" value="PROKAR_LIPOPROTEIN"/>
    <property type="match status" value="1"/>
</dbReference>
<feature type="compositionally biased region" description="Basic and acidic residues" evidence="1">
    <location>
        <begin position="30"/>
        <end position="47"/>
    </location>
</feature>
<protein>
    <recommendedName>
        <fullName evidence="5">DUF4352 domain-containing protein</fullName>
    </recommendedName>
</protein>
<dbReference type="Proteomes" id="UP000092578">
    <property type="component" value="Unassembled WGS sequence"/>
</dbReference>
<accession>A0A1B9AU53</accession>
<comment type="caution">
    <text evidence="3">The sequence shown here is derived from an EMBL/GenBank/DDBJ whole genome shotgun (WGS) entry which is preliminary data.</text>
</comment>
<dbReference type="EMBL" id="MAYT01000023">
    <property type="protein sequence ID" value="OCA87291.1"/>
    <property type="molecule type" value="Genomic_DNA"/>
</dbReference>
<keyword evidence="4" id="KW-1185">Reference proteome</keyword>
<reference evidence="4" key="1">
    <citation type="submission" date="2016-05" db="EMBL/GenBank/DDBJ databases">
        <authorList>
            <person name="Liu B."/>
            <person name="Wang J."/>
            <person name="Zhu Y."/>
            <person name="Liu G."/>
            <person name="Chen Q."/>
            <person name="Chen Z."/>
            <person name="Lan J."/>
            <person name="Che J."/>
            <person name="Ge C."/>
            <person name="Shi H."/>
            <person name="Pan Z."/>
            <person name="Liu X."/>
        </authorList>
    </citation>
    <scope>NUCLEOTIDE SEQUENCE [LARGE SCALE GENOMIC DNA]</scope>
    <source>
        <strain evidence="4">FJAT-27215</strain>
    </source>
</reference>
<feature type="region of interest" description="Disordered" evidence="1">
    <location>
        <begin position="24"/>
        <end position="47"/>
    </location>
</feature>
<evidence type="ECO:0008006" key="5">
    <source>
        <dbReference type="Google" id="ProtNLM"/>
    </source>
</evidence>
<dbReference type="AlphaFoldDB" id="A0A1B9AU53"/>